<evidence type="ECO:0000313" key="1">
    <source>
        <dbReference type="EMBL" id="GHC69327.1"/>
    </source>
</evidence>
<evidence type="ECO:0000313" key="2">
    <source>
        <dbReference type="Proteomes" id="UP000641137"/>
    </source>
</evidence>
<organism evidence="1 2">
    <name type="scientific">Limoniibacter endophyticus</name>
    <dbReference type="NCBI Taxonomy" id="1565040"/>
    <lineage>
        <taxon>Bacteria</taxon>
        <taxon>Pseudomonadati</taxon>
        <taxon>Pseudomonadota</taxon>
        <taxon>Alphaproteobacteria</taxon>
        <taxon>Hyphomicrobiales</taxon>
        <taxon>Bartonellaceae</taxon>
        <taxon>Limoniibacter</taxon>
    </lineage>
</organism>
<protein>
    <submittedName>
        <fullName evidence="1">Tail protein</fullName>
    </submittedName>
</protein>
<keyword evidence="2" id="KW-1185">Reference proteome</keyword>
<sequence>MQGLLIDPGRLRAEFLLLARGRASDGMGGRKEGWEEMGLCFGMIEPVNARAMTAGDRQMPLVTHRITLRFRSDVRSGMRFRRGSRTFDIQTIHDPDESGRYLVCLVREDGR</sequence>
<dbReference type="EMBL" id="BMZO01000004">
    <property type="protein sequence ID" value="GHC69327.1"/>
    <property type="molecule type" value="Genomic_DNA"/>
</dbReference>
<proteinExistence type="predicted"/>
<dbReference type="NCBIfam" id="TIGR01563">
    <property type="entry name" value="gp16_SPP1"/>
    <property type="match status" value="1"/>
</dbReference>
<comment type="caution">
    <text evidence="1">The sequence shown here is derived from an EMBL/GenBank/DDBJ whole genome shotgun (WGS) entry which is preliminary data.</text>
</comment>
<dbReference type="Proteomes" id="UP000641137">
    <property type="component" value="Unassembled WGS sequence"/>
</dbReference>
<reference evidence="1" key="2">
    <citation type="submission" date="2020-09" db="EMBL/GenBank/DDBJ databases">
        <authorList>
            <person name="Sun Q."/>
            <person name="Kim S."/>
        </authorList>
    </citation>
    <scope>NUCLEOTIDE SEQUENCE</scope>
    <source>
        <strain evidence="1">KCTC 42097</strain>
    </source>
</reference>
<dbReference type="AlphaFoldDB" id="A0A8J3DI65"/>
<name>A0A8J3DI65_9HYPH</name>
<dbReference type="Pfam" id="PF05521">
    <property type="entry name" value="Phage_HCP"/>
    <property type="match status" value="1"/>
</dbReference>
<gene>
    <name evidence="1" type="ORF">GCM10010136_15050</name>
</gene>
<dbReference type="RefSeq" id="WP_189489375.1">
    <property type="nucleotide sequence ID" value="NZ_BMZO01000004.1"/>
</dbReference>
<reference evidence="1" key="1">
    <citation type="journal article" date="2014" name="Int. J. Syst. Evol. Microbiol.">
        <title>Complete genome sequence of Corynebacterium casei LMG S-19264T (=DSM 44701T), isolated from a smear-ripened cheese.</title>
        <authorList>
            <consortium name="US DOE Joint Genome Institute (JGI-PGF)"/>
            <person name="Walter F."/>
            <person name="Albersmeier A."/>
            <person name="Kalinowski J."/>
            <person name="Ruckert C."/>
        </authorList>
    </citation>
    <scope>NUCLEOTIDE SEQUENCE</scope>
    <source>
        <strain evidence="1">KCTC 42097</strain>
    </source>
</reference>
<accession>A0A8J3DI65</accession>
<dbReference type="InterPro" id="IPR038666">
    <property type="entry name" value="SSP1_head-tail_sf"/>
</dbReference>
<dbReference type="Gene3D" id="2.40.10.270">
    <property type="entry name" value="Bacteriophage SPP1 head-tail adaptor protein"/>
    <property type="match status" value="1"/>
</dbReference>
<dbReference type="InterPro" id="IPR008767">
    <property type="entry name" value="Phage_SPP1_head-tail_adaptor"/>
</dbReference>